<dbReference type="PANTHER" id="PTHR43003">
    <property type="entry name" value="DNA-3-METHYLADENINE GLYCOSYLASE"/>
    <property type="match status" value="1"/>
</dbReference>
<dbReference type="GO" id="GO:0006307">
    <property type="term" value="P:DNA alkylation repair"/>
    <property type="evidence" value="ECO:0007669"/>
    <property type="project" value="TreeGrafter"/>
</dbReference>
<dbReference type="FunFam" id="1.10.340.30:FF:000004">
    <property type="entry name" value="DNA-3-methyladenine glycosylase II"/>
    <property type="match status" value="1"/>
</dbReference>
<dbReference type="InterPro" id="IPR003265">
    <property type="entry name" value="HhH-GPD_domain"/>
</dbReference>
<dbReference type="EMBL" id="CP036267">
    <property type="protein sequence ID" value="QDT31302.1"/>
    <property type="molecule type" value="Genomic_DNA"/>
</dbReference>
<dbReference type="Pfam" id="PF00730">
    <property type="entry name" value="HhH-GPD"/>
    <property type="match status" value="1"/>
</dbReference>
<dbReference type="GO" id="GO:0005737">
    <property type="term" value="C:cytoplasm"/>
    <property type="evidence" value="ECO:0007669"/>
    <property type="project" value="TreeGrafter"/>
</dbReference>
<dbReference type="SUPFAM" id="SSF48150">
    <property type="entry name" value="DNA-glycosylase"/>
    <property type="match status" value="1"/>
</dbReference>
<evidence type="ECO:0000313" key="8">
    <source>
        <dbReference type="Proteomes" id="UP000315724"/>
    </source>
</evidence>
<comment type="similarity">
    <text evidence="2">Belongs to the alkylbase DNA glycosidase AlkA family.</text>
</comment>
<organism evidence="7 8">
    <name type="scientific">Thalassoglobus polymorphus</name>
    <dbReference type="NCBI Taxonomy" id="2527994"/>
    <lineage>
        <taxon>Bacteria</taxon>
        <taxon>Pseudomonadati</taxon>
        <taxon>Planctomycetota</taxon>
        <taxon>Planctomycetia</taxon>
        <taxon>Planctomycetales</taxon>
        <taxon>Planctomycetaceae</taxon>
        <taxon>Thalassoglobus</taxon>
    </lineage>
</organism>
<reference evidence="7 8" key="1">
    <citation type="submission" date="2019-02" db="EMBL/GenBank/DDBJ databases">
        <title>Deep-cultivation of Planctomycetes and their phenomic and genomic characterization uncovers novel biology.</title>
        <authorList>
            <person name="Wiegand S."/>
            <person name="Jogler M."/>
            <person name="Boedeker C."/>
            <person name="Pinto D."/>
            <person name="Vollmers J."/>
            <person name="Rivas-Marin E."/>
            <person name="Kohn T."/>
            <person name="Peeters S.H."/>
            <person name="Heuer A."/>
            <person name="Rast P."/>
            <person name="Oberbeckmann S."/>
            <person name="Bunk B."/>
            <person name="Jeske O."/>
            <person name="Meyerdierks A."/>
            <person name="Storesund J.E."/>
            <person name="Kallscheuer N."/>
            <person name="Luecker S."/>
            <person name="Lage O.M."/>
            <person name="Pohl T."/>
            <person name="Merkel B.J."/>
            <person name="Hornburger P."/>
            <person name="Mueller R.-W."/>
            <person name="Bruemmer F."/>
            <person name="Labrenz M."/>
            <person name="Spormann A.M."/>
            <person name="Op den Camp H."/>
            <person name="Overmann J."/>
            <person name="Amann R."/>
            <person name="Jetten M.S.M."/>
            <person name="Mascher T."/>
            <person name="Medema M.H."/>
            <person name="Devos D.P."/>
            <person name="Kaster A.-K."/>
            <person name="Ovreas L."/>
            <person name="Rohde M."/>
            <person name="Galperin M.Y."/>
            <person name="Jogler C."/>
        </authorList>
    </citation>
    <scope>NUCLEOTIDE SEQUENCE [LARGE SCALE GENOMIC DNA]</scope>
    <source>
        <strain evidence="7 8">Mal48</strain>
    </source>
</reference>
<dbReference type="RefSeq" id="WP_145195775.1">
    <property type="nucleotide sequence ID" value="NZ_CP036267.1"/>
</dbReference>
<dbReference type="Gene3D" id="1.10.340.30">
    <property type="entry name" value="Hypothetical protein, domain 2"/>
    <property type="match status" value="1"/>
</dbReference>
<evidence type="ECO:0000259" key="6">
    <source>
        <dbReference type="SMART" id="SM00478"/>
    </source>
</evidence>
<evidence type="ECO:0000256" key="3">
    <source>
        <dbReference type="ARBA" id="ARBA00012000"/>
    </source>
</evidence>
<keyword evidence="8" id="KW-1185">Reference proteome</keyword>
<dbReference type="InterPro" id="IPR011257">
    <property type="entry name" value="DNA_glycosylase"/>
</dbReference>
<dbReference type="SMART" id="SM00478">
    <property type="entry name" value="ENDO3c"/>
    <property type="match status" value="1"/>
</dbReference>
<dbReference type="OrthoDB" id="9785929at2"/>
<comment type="catalytic activity">
    <reaction evidence="1">
        <text>Hydrolysis of alkylated DNA, releasing 3-methyladenine, 3-methylguanine, 7-methylguanine and 7-methyladenine.</text>
        <dbReference type="EC" id="3.2.2.21"/>
    </reaction>
</comment>
<dbReference type="EC" id="3.2.2.21" evidence="3"/>
<dbReference type="GO" id="GO:0043916">
    <property type="term" value="F:DNA-7-methylguanine glycosylase activity"/>
    <property type="evidence" value="ECO:0007669"/>
    <property type="project" value="TreeGrafter"/>
</dbReference>
<dbReference type="GO" id="GO:0006285">
    <property type="term" value="P:base-excision repair, AP site formation"/>
    <property type="evidence" value="ECO:0007669"/>
    <property type="project" value="TreeGrafter"/>
</dbReference>
<accession>A0A517QI45</accession>
<keyword evidence="4" id="KW-0227">DNA damage</keyword>
<dbReference type="KEGG" id="tpol:Mal48_05350"/>
<dbReference type="GO" id="GO:0032131">
    <property type="term" value="F:alkylated DNA binding"/>
    <property type="evidence" value="ECO:0007669"/>
    <property type="project" value="TreeGrafter"/>
</dbReference>
<dbReference type="InterPro" id="IPR051912">
    <property type="entry name" value="Alkylbase_DNA_Glycosylase/TA"/>
</dbReference>
<sequence length="204" mass="23055">MPLLDPQLLADAHRHLSGSDDVLAEVIREVGPCTLDRQTNRYRSLLRAIVGQQISSAAAKSVFNKLEVAVHSKTLNPEAVSRLTVADLRGAGLSSQKVRYVQDLTEHVLDKRLKLRSLHYKSDNEVIELLTDVKGIGEWTAQMFLMFSLGRPDIMPWGDLGIQVAIRNLYGFSELPNKAECLEISRPWRPYATIASWYLWRTLD</sequence>
<gene>
    <name evidence="7" type="primary">alkA</name>
    <name evidence="7" type="ORF">Mal48_05350</name>
</gene>
<protein>
    <recommendedName>
        <fullName evidence="3">DNA-3-methyladenine glycosylase II</fullName>
        <ecNumber evidence="3">3.2.2.21</ecNumber>
    </recommendedName>
</protein>
<dbReference type="PANTHER" id="PTHR43003:SF5">
    <property type="entry name" value="DNA-3-METHYLADENINE GLYCOSYLASE"/>
    <property type="match status" value="1"/>
</dbReference>
<evidence type="ECO:0000256" key="4">
    <source>
        <dbReference type="ARBA" id="ARBA00022763"/>
    </source>
</evidence>
<dbReference type="GO" id="GO:0032993">
    <property type="term" value="C:protein-DNA complex"/>
    <property type="evidence" value="ECO:0007669"/>
    <property type="project" value="TreeGrafter"/>
</dbReference>
<evidence type="ECO:0000256" key="1">
    <source>
        <dbReference type="ARBA" id="ARBA00000086"/>
    </source>
</evidence>
<keyword evidence="7" id="KW-0378">Hydrolase</keyword>
<keyword evidence="5" id="KW-0234">DNA repair</keyword>
<keyword evidence="7" id="KW-0326">Glycosidase</keyword>
<proteinExistence type="inferred from homology"/>
<dbReference type="Gene3D" id="1.10.1670.40">
    <property type="match status" value="1"/>
</dbReference>
<dbReference type="GO" id="GO:0008725">
    <property type="term" value="F:DNA-3-methyladenine glycosylase activity"/>
    <property type="evidence" value="ECO:0007669"/>
    <property type="project" value="TreeGrafter"/>
</dbReference>
<dbReference type="AlphaFoldDB" id="A0A517QI45"/>
<dbReference type="Proteomes" id="UP000315724">
    <property type="component" value="Chromosome"/>
</dbReference>
<feature type="domain" description="HhH-GPD" evidence="6">
    <location>
        <begin position="50"/>
        <end position="204"/>
    </location>
</feature>
<name>A0A517QI45_9PLAN</name>
<evidence type="ECO:0000256" key="2">
    <source>
        <dbReference type="ARBA" id="ARBA00010817"/>
    </source>
</evidence>
<dbReference type="CDD" id="cd00056">
    <property type="entry name" value="ENDO3c"/>
    <property type="match status" value="1"/>
</dbReference>
<evidence type="ECO:0000313" key="7">
    <source>
        <dbReference type="EMBL" id="QDT31302.1"/>
    </source>
</evidence>
<evidence type="ECO:0000256" key="5">
    <source>
        <dbReference type="ARBA" id="ARBA00023204"/>
    </source>
</evidence>